<evidence type="ECO:0000313" key="1">
    <source>
        <dbReference type="EMBL" id="MEN5375871.1"/>
    </source>
</evidence>
<evidence type="ECO:0000313" key="2">
    <source>
        <dbReference type="Proteomes" id="UP001409291"/>
    </source>
</evidence>
<keyword evidence="2" id="KW-1185">Reference proteome</keyword>
<proteinExistence type="predicted"/>
<organism evidence="1 2">
    <name type="scientific">Sphingobacterium kitahiroshimense</name>
    <dbReference type="NCBI Taxonomy" id="470446"/>
    <lineage>
        <taxon>Bacteria</taxon>
        <taxon>Pseudomonadati</taxon>
        <taxon>Bacteroidota</taxon>
        <taxon>Sphingobacteriia</taxon>
        <taxon>Sphingobacteriales</taxon>
        <taxon>Sphingobacteriaceae</taxon>
        <taxon>Sphingobacterium</taxon>
    </lineage>
</organism>
<dbReference type="Proteomes" id="UP001409291">
    <property type="component" value="Unassembled WGS sequence"/>
</dbReference>
<comment type="caution">
    <text evidence="1">The sequence shown here is derived from an EMBL/GenBank/DDBJ whole genome shotgun (WGS) entry which is preliminary data.</text>
</comment>
<protein>
    <submittedName>
        <fullName evidence="1">Uncharacterized protein</fullName>
    </submittedName>
</protein>
<accession>A0ABV0BMB6</accession>
<name>A0ABV0BMB6_9SPHI</name>
<dbReference type="EMBL" id="JBDJNQ010000001">
    <property type="protein sequence ID" value="MEN5375871.1"/>
    <property type="molecule type" value="Genomic_DNA"/>
</dbReference>
<gene>
    <name evidence="1" type="ORF">ABE541_01210</name>
</gene>
<reference evidence="1 2" key="1">
    <citation type="submission" date="2024-04" db="EMBL/GenBank/DDBJ databases">
        <title>WGS of bacteria from Torrens River.</title>
        <authorList>
            <person name="Wyrsch E.R."/>
            <person name="Drigo B."/>
        </authorList>
    </citation>
    <scope>NUCLEOTIDE SEQUENCE [LARGE SCALE GENOMIC DNA]</scope>
    <source>
        <strain evidence="1 2">TWI391</strain>
    </source>
</reference>
<sequence>MMYESRSIDPKVLDFFAPWLVKAANGSWAFEPHGGIAGVLQPIMVRQHLLFYSPLDVLCFCHFQPKWLQRPGSCAFSAIGYKPVSGRLQELKRQLPNARTLGIFDNDLCGKVLDCKVALWLMGRDADFSYVKDMVNIEYRDKRFRIPEPKFSLHRFRMLTGIRSGYRTVKPKGFVSFTAMLSQR</sequence>
<dbReference type="RefSeq" id="WP_346580402.1">
    <property type="nucleotide sequence ID" value="NZ_JBDJLH010000006.1"/>
</dbReference>